<keyword evidence="2" id="KW-0732">Signal</keyword>
<sequence>MARGAPNDFGPVVSTVICCVDIFLVKLAEATVVIACGMPTSPPEPLKSQREDDSLRGSSQLPDGWKALPISLGSGRLSSAAKRLCIQLMFAVYIIGPSLDSTIDPWNDSANSRLHQVMKAMDECALQESVDETATAFCNAIVAHKRVIYAMIVSLFCATDQQLCRSSAQSPLKPRTFGNLLELISVIVGHGESVELGAIVHLDAAQNILFRWSNIVPWSWKTWDDPRVAGSDCIVRLTATWLYHVDCPDIINSILMEHAAIASSAMVRLLEYCFSYICQEKETRRKNLQRVLSQTCRAMTFLLRHHTINNWAYSLARHKEIAKYMLGTFVFLDSDEKDISVKTTILEGLTLLQRGGALQNAVLSLCTIPHKDDQLRFTVKLDDVILQSRKCVMSGQMFDTENVRLNVCFLTLTWYNGASKYIPRQSFVYLLRSLVNYLEIDDNDTLRGSVVTAFSVLGGELNSRTKELEEDTIWEFFVTSNRSNLGVAASFAHYVLTSGCTSDSLRCAEAWDYLRDVLTLIIGRHFTGEEEAAALLVCDLICVALFTLIQSNSLSIQFILSSPWTMSLCSDLKELLKNGRNAELDYNEMLKRRMSSAGKMLLDLIYLKLKSHENGQMPLEIFTPEQIRVQLISYHNCCALILMPASV</sequence>
<feature type="signal peptide" evidence="2">
    <location>
        <begin position="1"/>
        <end position="30"/>
    </location>
</feature>
<evidence type="ECO:0000313" key="4">
    <source>
        <dbReference type="Proteomes" id="UP000297245"/>
    </source>
</evidence>
<reference evidence="3 4" key="1">
    <citation type="journal article" date="2019" name="Nat. Ecol. Evol.">
        <title>Megaphylogeny resolves global patterns of mushroom evolution.</title>
        <authorList>
            <person name="Varga T."/>
            <person name="Krizsan K."/>
            <person name="Foldi C."/>
            <person name="Dima B."/>
            <person name="Sanchez-Garcia M."/>
            <person name="Sanchez-Ramirez S."/>
            <person name="Szollosi G.J."/>
            <person name="Szarkandi J.G."/>
            <person name="Papp V."/>
            <person name="Albert L."/>
            <person name="Andreopoulos W."/>
            <person name="Angelini C."/>
            <person name="Antonin V."/>
            <person name="Barry K.W."/>
            <person name="Bougher N.L."/>
            <person name="Buchanan P."/>
            <person name="Buyck B."/>
            <person name="Bense V."/>
            <person name="Catcheside P."/>
            <person name="Chovatia M."/>
            <person name="Cooper J."/>
            <person name="Damon W."/>
            <person name="Desjardin D."/>
            <person name="Finy P."/>
            <person name="Geml J."/>
            <person name="Haridas S."/>
            <person name="Hughes K."/>
            <person name="Justo A."/>
            <person name="Karasinski D."/>
            <person name="Kautmanova I."/>
            <person name="Kiss B."/>
            <person name="Kocsube S."/>
            <person name="Kotiranta H."/>
            <person name="LaButti K.M."/>
            <person name="Lechner B.E."/>
            <person name="Liimatainen K."/>
            <person name="Lipzen A."/>
            <person name="Lukacs Z."/>
            <person name="Mihaltcheva S."/>
            <person name="Morgado L.N."/>
            <person name="Niskanen T."/>
            <person name="Noordeloos M.E."/>
            <person name="Ohm R.A."/>
            <person name="Ortiz-Santana B."/>
            <person name="Ovrebo C."/>
            <person name="Racz N."/>
            <person name="Riley R."/>
            <person name="Savchenko A."/>
            <person name="Shiryaev A."/>
            <person name="Soop K."/>
            <person name="Spirin V."/>
            <person name="Szebenyi C."/>
            <person name="Tomsovsky M."/>
            <person name="Tulloss R.E."/>
            <person name="Uehling J."/>
            <person name="Grigoriev I.V."/>
            <person name="Vagvolgyi C."/>
            <person name="Papp T."/>
            <person name="Martin F.M."/>
            <person name="Miettinen O."/>
            <person name="Hibbett D.S."/>
            <person name="Nagy L.G."/>
        </authorList>
    </citation>
    <scope>NUCLEOTIDE SEQUENCE [LARGE SCALE GENOMIC DNA]</scope>
    <source>
        <strain evidence="3 4">CBS 962.96</strain>
    </source>
</reference>
<protein>
    <recommendedName>
        <fullName evidence="5">DUF4042 domain-containing protein</fullName>
    </recommendedName>
</protein>
<evidence type="ECO:0000313" key="3">
    <source>
        <dbReference type="EMBL" id="THU91755.1"/>
    </source>
</evidence>
<proteinExistence type="predicted"/>
<accession>A0A4V4HEN3</accession>
<dbReference type="OrthoDB" id="3233180at2759"/>
<dbReference type="AlphaFoldDB" id="A0A4V4HEN3"/>
<gene>
    <name evidence="3" type="ORF">K435DRAFT_224660</name>
</gene>
<keyword evidence="4" id="KW-1185">Reference proteome</keyword>
<organism evidence="3 4">
    <name type="scientific">Dendrothele bispora (strain CBS 962.96)</name>
    <dbReference type="NCBI Taxonomy" id="1314807"/>
    <lineage>
        <taxon>Eukaryota</taxon>
        <taxon>Fungi</taxon>
        <taxon>Dikarya</taxon>
        <taxon>Basidiomycota</taxon>
        <taxon>Agaricomycotina</taxon>
        <taxon>Agaricomycetes</taxon>
        <taxon>Agaricomycetidae</taxon>
        <taxon>Agaricales</taxon>
        <taxon>Agaricales incertae sedis</taxon>
        <taxon>Dendrothele</taxon>
    </lineage>
</organism>
<dbReference type="Proteomes" id="UP000297245">
    <property type="component" value="Unassembled WGS sequence"/>
</dbReference>
<name>A0A4V4HEN3_DENBC</name>
<dbReference type="EMBL" id="ML179298">
    <property type="protein sequence ID" value="THU91755.1"/>
    <property type="molecule type" value="Genomic_DNA"/>
</dbReference>
<feature type="chain" id="PRO_5020787805" description="DUF4042 domain-containing protein" evidence="2">
    <location>
        <begin position="31"/>
        <end position="647"/>
    </location>
</feature>
<feature type="region of interest" description="Disordered" evidence="1">
    <location>
        <begin position="41"/>
        <end position="60"/>
    </location>
</feature>
<evidence type="ECO:0000256" key="1">
    <source>
        <dbReference type="SAM" id="MobiDB-lite"/>
    </source>
</evidence>
<evidence type="ECO:0008006" key="5">
    <source>
        <dbReference type="Google" id="ProtNLM"/>
    </source>
</evidence>
<evidence type="ECO:0000256" key="2">
    <source>
        <dbReference type="SAM" id="SignalP"/>
    </source>
</evidence>